<dbReference type="AlphaFoldDB" id="A0A804HXF3"/>
<dbReference type="Gramene" id="Ma01_t23180.1">
    <property type="protein sequence ID" value="Ma01_p23180.1"/>
    <property type="gene ID" value="Ma01_g23180"/>
</dbReference>
<reference evidence="1" key="1">
    <citation type="submission" date="2021-03" db="EMBL/GenBank/DDBJ databases">
        <authorList>
            <consortium name="Genoscope - CEA"/>
            <person name="William W."/>
        </authorList>
    </citation>
    <scope>NUCLEOTIDE SEQUENCE</scope>
    <source>
        <strain evidence="1">Doubled-haploid Pahang</strain>
    </source>
</reference>
<dbReference type="EnsemblPlants" id="Ma01_t23180.1">
    <property type="protein sequence ID" value="Ma01_p23180.1"/>
    <property type="gene ID" value="Ma01_g23180"/>
</dbReference>
<proteinExistence type="predicted"/>
<accession>A0A804HXF3</accession>
<protein>
    <submittedName>
        <fullName evidence="1">(wild Malaysian banana) hypothetical protein</fullName>
    </submittedName>
</protein>
<dbReference type="EMBL" id="HG996466">
    <property type="protein sequence ID" value="CAG1860539.1"/>
    <property type="molecule type" value="Genomic_DNA"/>
</dbReference>
<dbReference type="InParanoid" id="A0A804HXF3"/>
<reference evidence="2" key="2">
    <citation type="submission" date="2021-05" db="UniProtKB">
        <authorList>
            <consortium name="EnsemblPlants"/>
        </authorList>
    </citation>
    <scope>IDENTIFICATION</scope>
    <source>
        <strain evidence="2">subsp. malaccensis</strain>
    </source>
</reference>
<gene>
    <name evidence="1" type="ORF">GSMUA_98430.1</name>
</gene>
<name>A0A804HXF3_MUSAM</name>
<evidence type="ECO:0000313" key="3">
    <source>
        <dbReference type="Proteomes" id="UP000012960"/>
    </source>
</evidence>
<evidence type="ECO:0000313" key="2">
    <source>
        <dbReference type="EnsemblPlants" id="Ma01_p23180.1"/>
    </source>
</evidence>
<organism evidence="2 3">
    <name type="scientific">Musa acuminata subsp. malaccensis</name>
    <name type="common">Wild banana</name>
    <name type="synonym">Musa malaccensis</name>
    <dbReference type="NCBI Taxonomy" id="214687"/>
    <lineage>
        <taxon>Eukaryota</taxon>
        <taxon>Viridiplantae</taxon>
        <taxon>Streptophyta</taxon>
        <taxon>Embryophyta</taxon>
        <taxon>Tracheophyta</taxon>
        <taxon>Spermatophyta</taxon>
        <taxon>Magnoliopsida</taxon>
        <taxon>Liliopsida</taxon>
        <taxon>Zingiberales</taxon>
        <taxon>Musaceae</taxon>
        <taxon>Musa</taxon>
    </lineage>
</organism>
<keyword evidence="3" id="KW-1185">Reference proteome</keyword>
<evidence type="ECO:0000313" key="1">
    <source>
        <dbReference type="EMBL" id="CAG1860539.1"/>
    </source>
</evidence>
<sequence>MPRRIYTWYTSIGQYISYCWSVGTLVWTKKVNPGLNNVYLCTLVKMFEMCAKSIAILQFADYVAEKRKKKDQT</sequence>
<dbReference type="Proteomes" id="UP000012960">
    <property type="component" value="Unplaced"/>
</dbReference>